<keyword evidence="2" id="KW-0813">Transport</keyword>
<dbReference type="AlphaFoldDB" id="A0A914VKJ6"/>
<keyword evidence="6" id="KW-0739">Sodium transport</keyword>
<protein>
    <submittedName>
        <fullName evidence="9">Uncharacterized protein</fullName>
    </submittedName>
</protein>
<accession>A0A914VKJ6</accession>
<evidence type="ECO:0000256" key="1">
    <source>
        <dbReference type="ARBA" id="ARBA00004651"/>
    </source>
</evidence>
<organism evidence="8 9">
    <name type="scientific">Plectus sambesii</name>
    <dbReference type="NCBI Taxonomy" id="2011161"/>
    <lineage>
        <taxon>Eukaryota</taxon>
        <taxon>Metazoa</taxon>
        <taxon>Ecdysozoa</taxon>
        <taxon>Nematoda</taxon>
        <taxon>Chromadorea</taxon>
        <taxon>Plectida</taxon>
        <taxon>Plectina</taxon>
        <taxon>Plectoidea</taxon>
        <taxon>Plectidae</taxon>
        <taxon>Plectus</taxon>
    </lineage>
</organism>
<name>A0A914VKJ6_9BILA</name>
<keyword evidence="7" id="KW-1133">Transmembrane helix</keyword>
<keyword evidence="8" id="KW-1185">Reference proteome</keyword>
<evidence type="ECO:0000256" key="7">
    <source>
        <dbReference type="SAM" id="Phobius"/>
    </source>
</evidence>
<keyword evidence="4" id="KW-0915">Sodium</keyword>
<comment type="subcellular location">
    <subcellularLocation>
        <location evidence="1">Cell membrane</location>
        <topology evidence="1">Multi-pass membrane protein</topology>
    </subcellularLocation>
</comment>
<reference evidence="9" key="1">
    <citation type="submission" date="2022-11" db="UniProtKB">
        <authorList>
            <consortium name="WormBaseParasite"/>
        </authorList>
    </citation>
    <scope>IDENTIFICATION</scope>
</reference>
<dbReference type="Proteomes" id="UP000887566">
    <property type="component" value="Unplaced"/>
</dbReference>
<dbReference type="GO" id="GO:0015293">
    <property type="term" value="F:symporter activity"/>
    <property type="evidence" value="ECO:0007669"/>
    <property type="project" value="TreeGrafter"/>
</dbReference>
<proteinExistence type="predicted"/>
<evidence type="ECO:0000313" key="8">
    <source>
        <dbReference type="Proteomes" id="UP000887566"/>
    </source>
</evidence>
<sequence>ACLSVMGAVAGPLVGLFFLGIFFPKANKNGAILGLVLSEMFLIWICIGANIYTPYKDYVLPTNLTCTTQSSSGFANHSSLTQPLAERIDLHYGDQSVFYLYRISPFLYSIIGIILTAIVGVPTSLLFPTEPQTAYQRRTQHALTYFGRHEPLESGDSVKEKERLLYHRGRLSPNVQI</sequence>
<evidence type="ECO:0000256" key="3">
    <source>
        <dbReference type="ARBA" id="ARBA00022475"/>
    </source>
</evidence>
<keyword evidence="3" id="KW-1003">Cell membrane</keyword>
<dbReference type="Gene3D" id="1.20.1730.10">
    <property type="entry name" value="Sodium/glucose cotransporter"/>
    <property type="match status" value="1"/>
</dbReference>
<dbReference type="InterPro" id="IPR038377">
    <property type="entry name" value="Na/Glc_symporter_sf"/>
</dbReference>
<evidence type="ECO:0000256" key="2">
    <source>
        <dbReference type="ARBA" id="ARBA00022448"/>
    </source>
</evidence>
<dbReference type="GO" id="GO:0005886">
    <property type="term" value="C:plasma membrane"/>
    <property type="evidence" value="ECO:0007669"/>
    <property type="project" value="UniProtKB-SubCell"/>
</dbReference>
<dbReference type="GO" id="GO:0006814">
    <property type="term" value="P:sodium ion transport"/>
    <property type="evidence" value="ECO:0007669"/>
    <property type="project" value="UniProtKB-KW"/>
</dbReference>
<dbReference type="PANTHER" id="PTHR42985:SF40">
    <property type="entry name" value="LD47995P-RELATED"/>
    <property type="match status" value="1"/>
</dbReference>
<evidence type="ECO:0000313" key="9">
    <source>
        <dbReference type="WBParaSite" id="PSAMB.scaffold20335size737.g38051.t1"/>
    </source>
</evidence>
<evidence type="ECO:0000256" key="5">
    <source>
        <dbReference type="ARBA" id="ARBA00023065"/>
    </source>
</evidence>
<evidence type="ECO:0000256" key="6">
    <source>
        <dbReference type="ARBA" id="ARBA00023201"/>
    </source>
</evidence>
<feature type="transmembrane region" description="Helical" evidence="7">
    <location>
        <begin position="6"/>
        <end position="23"/>
    </location>
</feature>
<keyword evidence="7" id="KW-0812">Transmembrane</keyword>
<keyword evidence="5" id="KW-0406">Ion transport</keyword>
<feature type="transmembrane region" description="Helical" evidence="7">
    <location>
        <begin position="30"/>
        <end position="52"/>
    </location>
</feature>
<feature type="transmembrane region" description="Helical" evidence="7">
    <location>
        <begin position="106"/>
        <end position="127"/>
    </location>
</feature>
<evidence type="ECO:0000256" key="4">
    <source>
        <dbReference type="ARBA" id="ARBA00023053"/>
    </source>
</evidence>
<keyword evidence="7" id="KW-0472">Membrane</keyword>
<dbReference type="WBParaSite" id="PSAMB.scaffold20335size737.g38051.t1">
    <property type="protein sequence ID" value="PSAMB.scaffold20335size737.g38051.t1"/>
    <property type="gene ID" value="PSAMB.scaffold20335size737.g38051"/>
</dbReference>
<dbReference type="PANTHER" id="PTHR42985">
    <property type="entry name" value="SODIUM-COUPLED MONOCARBOXYLATE TRANSPORTER"/>
    <property type="match status" value="1"/>
</dbReference>
<dbReference type="InterPro" id="IPR051163">
    <property type="entry name" value="Sodium:Solute_Symporter_SSF"/>
</dbReference>